<evidence type="ECO:0000256" key="4">
    <source>
        <dbReference type="ARBA" id="ARBA00022777"/>
    </source>
</evidence>
<organism evidence="10 11">
    <name type="scientific">Starmerella bacillaris</name>
    <name type="common">Yeast</name>
    <name type="synonym">Candida zemplinina</name>
    <dbReference type="NCBI Taxonomy" id="1247836"/>
    <lineage>
        <taxon>Eukaryota</taxon>
        <taxon>Fungi</taxon>
        <taxon>Dikarya</taxon>
        <taxon>Ascomycota</taxon>
        <taxon>Saccharomycotina</taxon>
        <taxon>Dipodascomycetes</taxon>
        <taxon>Dipodascales</taxon>
        <taxon>Trichomonascaceae</taxon>
        <taxon>Starmerella</taxon>
    </lineage>
</organism>
<dbReference type="FunFam" id="1.10.510.10:FF:000571">
    <property type="entry name" value="Maternal embryonic leucine zipper kinase"/>
    <property type="match status" value="1"/>
</dbReference>
<dbReference type="PANTHER" id="PTHR24347">
    <property type="entry name" value="SERINE/THREONINE-PROTEIN KINASE"/>
    <property type="match status" value="1"/>
</dbReference>
<dbReference type="FunFam" id="3.30.200.20:FF:000315">
    <property type="entry name" value="Calcium-dependent protein kinase 3"/>
    <property type="match status" value="1"/>
</dbReference>
<keyword evidence="11" id="KW-1185">Reference proteome</keyword>
<feature type="compositionally biased region" description="Polar residues" evidence="8">
    <location>
        <begin position="356"/>
        <end position="377"/>
    </location>
</feature>
<dbReference type="SUPFAM" id="SSF56112">
    <property type="entry name" value="Protein kinase-like (PK-like)"/>
    <property type="match status" value="1"/>
</dbReference>
<dbReference type="SMART" id="SM00220">
    <property type="entry name" value="S_TKc"/>
    <property type="match status" value="1"/>
</dbReference>
<evidence type="ECO:0000256" key="6">
    <source>
        <dbReference type="PROSITE-ProRule" id="PRU10141"/>
    </source>
</evidence>
<accession>A0AAV5RE57</accession>
<keyword evidence="1 7" id="KW-0723">Serine/threonine-protein kinase</keyword>
<dbReference type="CDD" id="cd05117">
    <property type="entry name" value="STKc_CAMK"/>
    <property type="match status" value="1"/>
</dbReference>
<feature type="compositionally biased region" description="Basic and acidic residues" evidence="8">
    <location>
        <begin position="391"/>
        <end position="400"/>
    </location>
</feature>
<evidence type="ECO:0000313" key="11">
    <source>
        <dbReference type="Proteomes" id="UP001362899"/>
    </source>
</evidence>
<dbReference type="PROSITE" id="PS50011">
    <property type="entry name" value="PROTEIN_KINASE_DOM"/>
    <property type="match status" value="1"/>
</dbReference>
<dbReference type="PROSITE" id="PS00107">
    <property type="entry name" value="PROTEIN_KINASE_ATP"/>
    <property type="match status" value="1"/>
</dbReference>
<proteinExistence type="inferred from homology"/>
<keyword evidence="2" id="KW-0808">Transferase</keyword>
<feature type="region of interest" description="Disordered" evidence="8">
    <location>
        <begin position="330"/>
        <end position="423"/>
    </location>
</feature>
<evidence type="ECO:0000259" key="9">
    <source>
        <dbReference type="PROSITE" id="PS50011"/>
    </source>
</evidence>
<name>A0AAV5RE57_STABA</name>
<dbReference type="PROSITE" id="PS00108">
    <property type="entry name" value="PROTEIN_KINASE_ST"/>
    <property type="match status" value="1"/>
</dbReference>
<dbReference type="InterPro" id="IPR017441">
    <property type="entry name" value="Protein_kinase_ATP_BS"/>
</dbReference>
<dbReference type="Pfam" id="PF00069">
    <property type="entry name" value="Pkinase"/>
    <property type="match status" value="1"/>
</dbReference>
<evidence type="ECO:0000256" key="5">
    <source>
        <dbReference type="ARBA" id="ARBA00022840"/>
    </source>
</evidence>
<keyword evidence="4 10" id="KW-0418">Kinase</keyword>
<evidence type="ECO:0000256" key="3">
    <source>
        <dbReference type="ARBA" id="ARBA00022741"/>
    </source>
</evidence>
<keyword evidence="5 6" id="KW-0067">ATP-binding</keyword>
<dbReference type="GO" id="GO:0005524">
    <property type="term" value="F:ATP binding"/>
    <property type="evidence" value="ECO:0007669"/>
    <property type="project" value="UniProtKB-UniRule"/>
</dbReference>
<evidence type="ECO:0000256" key="8">
    <source>
        <dbReference type="SAM" id="MobiDB-lite"/>
    </source>
</evidence>
<dbReference type="InterPro" id="IPR000719">
    <property type="entry name" value="Prot_kinase_dom"/>
</dbReference>
<feature type="binding site" evidence="6">
    <location>
        <position position="52"/>
    </location>
    <ligand>
        <name>ATP</name>
        <dbReference type="ChEBI" id="CHEBI:30616"/>
    </ligand>
</feature>
<sequence>MGLRKIKDHLSRQPASHKRKYHYTFGDTLGAGAFGVVRKAVNKDTKEEVAVKVILRRKLRTQKDVDDVIEEFRILAKLDHPNIVAFKEWFASKEKFYMVTQLCTGGELFDKIVNNGRFTEHDASVVFKELVLAVKYMHSKNVVHRDIKPENLLYTSKKPDSPLVLCDFGVARELMNENEVIMVAAGSLGYAAPEVFTGEGHGKPVDIWSLGVVLYTMLSGISPFEASTPEKFLEECTPGFKPCFHKHYFTNVSDEAKDLLVKMLDYNQSTRLTIDQVAHHPWVTCDVSHPDYDLLPTVKPSLASRKKWRAAVQKVLLAKMLAELRVDENDDDLDYGDSSGEALSSSDESDSESMSTDMQSHRSSITSYSSKSQNLSVADNKVKPRSNSTNEGKRGPEGSFRHRSNSSASHRHQRSGSSSLKDGSRFAQVVLAASAQAEKEKALKEAQGSK</sequence>
<dbReference type="Gene3D" id="1.10.510.10">
    <property type="entry name" value="Transferase(Phosphotransferase) domain 1"/>
    <property type="match status" value="1"/>
</dbReference>
<dbReference type="GO" id="GO:0004674">
    <property type="term" value="F:protein serine/threonine kinase activity"/>
    <property type="evidence" value="ECO:0007669"/>
    <property type="project" value="UniProtKB-KW"/>
</dbReference>
<comment type="caution">
    <text evidence="10">The sequence shown here is derived from an EMBL/GenBank/DDBJ whole genome shotgun (WGS) entry which is preliminary data.</text>
</comment>
<evidence type="ECO:0000256" key="2">
    <source>
        <dbReference type="ARBA" id="ARBA00022679"/>
    </source>
</evidence>
<dbReference type="InterPro" id="IPR011009">
    <property type="entry name" value="Kinase-like_dom_sf"/>
</dbReference>
<feature type="compositionally biased region" description="Low complexity" evidence="8">
    <location>
        <begin position="337"/>
        <end position="346"/>
    </location>
</feature>
<evidence type="ECO:0000256" key="7">
    <source>
        <dbReference type="RuleBase" id="RU000304"/>
    </source>
</evidence>
<dbReference type="EMBL" id="BTGC01000003">
    <property type="protein sequence ID" value="GMM49743.1"/>
    <property type="molecule type" value="Genomic_DNA"/>
</dbReference>
<evidence type="ECO:0000313" key="10">
    <source>
        <dbReference type="EMBL" id="GMM49743.1"/>
    </source>
</evidence>
<feature type="domain" description="Protein kinase" evidence="9">
    <location>
        <begin position="23"/>
        <end position="283"/>
    </location>
</feature>
<feature type="compositionally biased region" description="Basic residues" evidence="8">
    <location>
        <begin position="401"/>
        <end position="414"/>
    </location>
</feature>
<reference evidence="10 11" key="1">
    <citation type="journal article" date="2023" name="Elife">
        <title>Identification of key yeast species and microbe-microbe interactions impacting larval growth of Drosophila in the wild.</title>
        <authorList>
            <person name="Mure A."/>
            <person name="Sugiura Y."/>
            <person name="Maeda R."/>
            <person name="Honda K."/>
            <person name="Sakurai N."/>
            <person name="Takahashi Y."/>
            <person name="Watada M."/>
            <person name="Katoh T."/>
            <person name="Gotoh A."/>
            <person name="Gotoh Y."/>
            <person name="Taniguchi I."/>
            <person name="Nakamura K."/>
            <person name="Hayashi T."/>
            <person name="Katayama T."/>
            <person name="Uemura T."/>
            <person name="Hattori Y."/>
        </authorList>
    </citation>
    <scope>NUCLEOTIDE SEQUENCE [LARGE SCALE GENOMIC DNA]</scope>
    <source>
        <strain evidence="10 11">SB-73</strain>
    </source>
</reference>
<dbReference type="AlphaFoldDB" id="A0AAV5RE57"/>
<keyword evidence="3 6" id="KW-0547">Nucleotide-binding</keyword>
<gene>
    <name evidence="10" type="ORF">DASB73_007010</name>
</gene>
<protein>
    <submittedName>
        <fullName evidence="10">Calmodulin-dependent protein kinase</fullName>
    </submittedName>
</protein>
<dbReference type="InterPro" id="IPR008271">
    <property type="entry name" value="Ser/Thr_kinase_AS"/>
</dbReference>
<comment type="similarity">
    <text evidence="7">Belongs to the protein kinase superfamily.</text>
</comment>
<evidence type="ECO:0000256" key="1">
    <source>
        <dbReference type="ARBA" id="ARBA00022527"/>
    </source>
</evidence>
<dbReference type="Proteomes" id="UP001362899">
    <property type="component" value="Unassembled WGS sequence"/>
</dbReference>